<dbReference type="PATRIC" id="fig|1398.25.peg.3005"/>
<protein>
    <submittedName>
        <fullName evidence="1">Uncharacterized protein</fullName>
    </submittedName>
</protein>
<dbReference type="AlphaFoldDB" id="A0A150KJE4"/>
<dbReference type="EMBL" id="LQYI01000006">
    <property type="protein sequence ID" value="KYC73550.1"/>
    <property type="molecule type" value="Genomic_DNA"/>
</dbReference>
<evidence type="ECO:0000313" key="1">
    <source>
        <dbReference type="EMBL" id="KYC73550.1"/>
    </source>
</evidence>
<sequence>MSIVYGPVAGALIGLIGHALKDARWINCFLLLCWKIALFGSRFMLKLTYVCAVSPRRCIGHTGMYFSPAGAKTPFKEGYRFTQVFSRSRLCRNKRRTSLQRIFSGWASALRCRGALRF</sequence>
<dbReference type="Proteomes" id="UP000075304">
    <property type="component" value="Unassembled WGS sequence"/>
</dbReference>
<name>A0A150KJE4_HEYCO</name>
<evidence type="ECO:0000313" key="2">
    <source>
        <dbReference type="Proteomes" id="UP000075304"/>
    </source>
</evidence>
<organism evidence="1 2">
    <name type="scientific">Heyndrickxia coagulans</name>
    <name type="common">Weizmannia coagulans</name>
    <dbReference type="NCBI Taxonomy" id="1398"/>
    <lineage>
        <taxon>Bacteria</taxon>
        <taxon>Bacillati</taxon>
        <taxon>Bacillota</taxon>
        <taxon>Bacilli</taxon>
        <taxon>Bacillales</taxon>
        <taxon>Bacillaceae</taxon>
        <taxon>Heyndrickxia</taxon>
    </lineage>
</organism>
<reference evidence="1 2" key="1">
    <citation type="submission" date="2016-01" db="EMBL/GenBank/DDBJ databases">
        <title>Genome Sequences of Twelve Sporeforming Bacillus Species Isolated from Foods.</title>
        <authorList>
            <person name="Berendsen E.M."/>
            <person name="Wells-Bennik M.H."/>
            <person name="Krawcyk A.O."/>
            <person name="De Jong A."/>
            <person name="Holsappel S."/>
            <person name="Eijlander R.T."/>
            <person name="Kuipers O.P."/>
        </authorList>
    </citation>
    <scope>NUCLEOTIDE SEQUENCE [LARGE SCALE GENOMIC DNA]</scope>
    <source>
        <strain evidence="1 2">B4099</strain>
    </source>
</reference>
<gene>
    <name evidence="1" type="ORF">B4099_0895</name>
</gene>
<accession>A0A150KJE4</accession>
<proteinExistence type="predicted"/>
<comment type="caution">
    <text evidence="1">The sequence shown here is derived from an EMBL/GenBank/DDBJ whole genome shotgun (WGS) entry which is preliminary data.</text>
</comment>